<feature type="chain" id="PRO_5011519853" evidence="1">
    <location>
        <begin position="21"/>
        <end position="484"/>
    </location>
</feature>
<keyword evidence="3" id="KW-1185">Reference proteome</keyword>
<evidence type="ECO:0000256" key="1">
    <source>
        <dbReference type="SAM" id="SignalP"/>
    </source>
</evidence>
<reference evidence="2 3" key="1">
    <citation type="submission" date="2016-10" db="EMBL/GenBank/DDBJ databases">
        <authorList>
            <person name="de Groot N.N."/>
        </authorList>
    </citation>
    <scope>NUCLEOTIDE SEQUENCE [LARGE SCALE GENOMIC DNA]</scope>
    <source>
        <strain evidence="2 3">DSM 21039</strain>
    </source>
</reference>
<dbReference type="STRING" id="573321.SAMN04488505_10721"/>
<sequence length="484" mass="54718">MHVRLFVLLFSLFICLHAQARQNPFDRHKDSSMAALTSLPQKYYLEVSSKSGKFSNRVGSCSERTLARLARQERRMRTKLAKIDSIAANNIFSRSIDSLGSLQANLKHNAVKYDPSKLGASYSGYLDTLQNSLSFLKSAKDLGGQSKALQDKVSGSLKSVQDLQAKFQQAEQIKTYVRERRQQLKAQLAQYAGFTKDLQKYNKEAYYYGQQLKEYKEVLKDKKKVEAKAMEVLKKVPAYNDFLQKHSQLAGLFNLSGGSNTAQNLEGLQTRNQVEQLIQQRLGGSGPDARAAVNQQMSQAREQFNELKKKFPDVDNAADMPDFKPNEMKTKNFLQRLEFGGNMQFARSTQFYPTTSDIAGQVAYKFHKSGTAGVGAAYKLGLGTGFDNIRFSSQGMGLRSFLDWKLKGAIYLNGGFEENYTSNFQNMQQLKVINNWQSSALIGISKKYKINSKLKGNVILLYDFLYNQHVPRTDPIKLRLGYNF</sequence>
<organism evidence="2 3">
    <name type="scientific">Chitinophaga rupis</name>
    <dbReference type="NCBI Taxonomy" id="573321"/>
    <lineage>
        <taxon>Bacteria</taxon>
        <taxon>Pseudomonadati</taxon>
        <taxon>Bacteroidota</taxon>
        <taxon>Chitinophagia</taxon>
        <taxon>Chitinophagales</taxon>
        <taxon>Chitinophagaceae</taxon>
        <taxon>Chitinophaga</taxon>
    </lineage>
</organism>
<evidence type="ECO:0000313" key="3">
    <source>
        <dbReference type="Proteomes" id="UP000198984"/>
    </source>
</evidence>
<feature type="signal peptide" evidence="1">
    <location>
        <begin position="1"/>
        <end position="20"/>
    </location>
</feature>
<dbReference type="AlphaFoldDB" id="A0A1H8C9B1"/>
<name>A0A1H8C9B1_9BACT</name>
<proteinExistence type="predicted"/>
<dbReference type="EMBL" id="FOBB01000007">
    <property type="protein sequence ID" value="SEM91044.1"/>
    <property type="molecule type" value="Genomic_DNA"/>
</dbReference>
<evidence type="ECO:0000313" key="2">
    <source>
        <dbReference type="EMBL" id="SEM91044.1"/>
    </source>
</evidence>
<gene>
    <name evidence="2" type="ORF">SAMN04488505_10721</name>
</gene>
<protein>
    <submittedName>
        <fullName evidence="2">Uncharacterized protein</fullName>
    </submittedName>
</protein>
<dbReference type="Proteomes" id="UP000198984">
    <property type="component" value="Unassembled WGS sequence"/>
</dbReference>
<keyword evidence="1" id="KW-0732">Signal</keyword>
<accession>A0A1H8C9B1</accession>